<dbReference type="EMBL" id="LQYT01000147">
    <property type="protein sequence ID" value="KYD07577.1"/>
    <property type="molecule type" value="Genomic_DNA"/>
</dbReference>
<comment type="caution">
    <text evidence="1">The sequence shown here is derived from an EMBL/GenBank/DDBJ whole genome shotgun (WGS) entry which is preliminary data.</text>
</comment>
<organism evidence="1 2">
    <name type="scientific">Caldibacillus debilis</name>
    <dbReference type="NCBI Taxonomy" id="301148"/>
    <lineage>
        <taxon>Bacteria</taxon>
        <taxon>Bacillati</taxon>
        <taxon>Bacillota</taxon>
        <taxon>Bacilli</taxon>
        <taxon>Bacillales</taxon>
        <taxon>Bacillaceae</taxon>
        <taxon>Caldibacillus</taxon>
    </lineage>
</organism>
<accession>A0A150L5J7</accession>
<dbReference type="STRING" id="301148.B4135_4258"/>
<protein>
    <submittedName>
        <fullName evidence="1">Uncharacterized protein</fullName>
    </submittedName>
</protein>
<dbReference type="Proteomes" id="UP000075683">
    <property type="component" value="Unassembled WGS sequence"/>
</dbReference>
<evidence type="ECO:0000313" key="2">
    <source>
        <dbReference type="Proteomes" id="UP000075683"/>
    </source>
</evidence>
<reference evidence="1 2" key="1">
    <citation type="submission" date="2016-01" db="EMBL/GenBank/DDBJ databases">
        <title>Draft Genome Sequences of Seven Thermophilic Sporeformers Isolated from Foods.</title>
        <authorList>
            <person name="Berendsen E.M."/>
            <person name="Wells-Bennik M.H."/>
            <person name="Krawcyk A.O."/>
            <person name="De Jong A."/>
            <person name="Holsappel S."/>
            <person name="Eijlander R.T."/>
            <person name="Kuipers O.P."/>
        </authorList>
    </citation>
    <scope>NUCLEOTIDE SEQUENCE [LARGE SCALE GENOMIC DNA]</scope>
    <source>
        <strain evidence="1 2">B4135</strain>
    </source>
</reference>
<dbReference type="AlphaFoldDB" id="A0A150L5J7"/>
<proteinExistence type="predicted"/>
<name>A0A150L5J7_9BACI</name>
<gene>
    <name evidence="1" type="ORF">B4135_4258</name>
</gene>
<evidence type="ECO:0000313" key="1">
    <source>
        <dbReference type="EMBL" id="KYD07577.1"/>
    </source>
</evidence>
<sequence>MSPFFSENFGYAGFPFPFVRRSFGGCVRIVSYNKSSTSFPFSLLLSFHPIQFSHTGTFFANDWKYQ</sequence>